<dbReference type="Pfam" id="PF00571">
    <property type="entry name" value="CBS"/>
    <property type="match status" value="2"/>
</dbReference>
<feature type="domain" description="CBS" evidence="3">
    <location>
        <begin position="7"/>
        <end position="66"/>
    </location>
</feature>
<evidence type="ECO:0000256" key="2">
    <source>
        <dbReference type="PROSITE-ProRule" id="PRU00703"/>
    </source>
</evidence>
<dbReference type="PROSITE" id="PS51371">
    <property type="entry name" value="CBS"/>
    <property type="match status" value="2"/>
</dbReference>
<dbReference type="OrthoDB" id="9811720at2"/>
<reference evidence="4 5" key="1">
    <citation type="submission" date="2011-05" db="EMBL/GenBank/DDBJ databases">
        <title>Whole genome sequence of Microlunatus phosphovorus NM-1.</title>
        <authorList>
            <person name="Hosoyama A."/>
            <person name="Sasaki K."/>
            <person name="Harada T."/>
            <person name="Igarashi R."/>
            <person name="Kawakoshi A."/>
            <person name="Sasagawa M."/>
            <person name="Fukada J."/>
            <person name="Nakamura S."/>
            <person name="Katano Y."/>
            <person name="Hanada S."/>
            <person name="Kamagata Y."/>
            <person name="Nakamura N."/>
            <person name="Yamazaki S."/>
            <person name="Fujita N."/>
        </authorList>
    </citation>
    <scope>NUCLEOTIDE SEQUENCE [LARGE SCALE GENOMIC DNA]</scope>
    <source>
        <strain evidence="5">ATCC 700054 / DSM 10555 / JCM 9379 / NBRC 101784 / NCIMB 13414 / VKM Ac-1990 / NM-1</strain>
    </source>
</reference>
<dbReference type="Proteomes" id="UP000007947">
    <property type="component" value="Chromosome"/>
</dbReference>
<dbReference type="AlphaFoldDB" id="F5XP87"/>
<evidence type="ECO:0000259" key="3">
    <source>
        <dbReference type="PROSITE" id="PS51371"/>
    </source>
</evidence>
<keyword evidence="1 2" id="KW-0129">CBS domain</keyword>
<evidence type="ECO:0000313" key="4">
    <source>
        <dbReference type="EMBL" id="BAK36727.1"/>
    </source>
</evidence>
<protein>
    <recommendedName>
        <fullName evidence="3">CBS domain-containing protein</fullName>
    </recommendedName>
</protein>
<dbReference type="PANTHER" id="PTHR43080">
    <property type="entry name" value="CBS DOMAIN-CONTAINING PROTEIN CBSX3, MITOCHONDRIAL"/>
    <property type="match status" value="1"/>
</dbReference>
<dbReference type="InterPro" id="IPR051257">
    <property type="entry name" value="Diverse_CBS-Domain"/>
</dbReference>
<dbReference type="eggNOG" id="COG0517">
    <property type="taxonomic scope" value="Bacteria"/>
</dbReference>
<dbReference type="InterPro" id="IPR046342">
    <property type="entry name" value="CBS_dom_sf"/>
</dbReference>
<organism evidence="4 5">
    <name type="scientific">Microlunatus phosphovorus (strain ATCC 700054 / DSM 10555 / JCM 9379 / NBRC 101784 / NCIMB 13414 / VKM Ac-1990 / NM-1)</name>
    <dbReference type="NCBI Taxonomy" id="1032480"/>
    <lineage>
        <taxon>Bacteria</taxon>
        <taxon>Bacillati</taxon>
        <taxon>Actinomycetota</taxon>
        <taxon>Actinomycetes</taxon>
        <taxon>Propionibacteriales</taxon>
        <taxon>Propionibacteriaceae</taxon>
        <taxon>Microlunatus</taxon>
    </lineage>
</organism>
<dbReference type="Gene3D" id="3.10.580.10">
    <property type="entry name" value="CBS-domain"/>
    <property type="match status" value="1"/>
</dbReference>
<dbReference type="InterPro" id="IPR000644">
    <property type="entry name" value="CBS_dom"/>
</dbReference>
<accession>F5XP87</accession>
<dbReference type="SUPFAM" id="SSF54631">
    <property type="entry name" value="CBS-domain pair"/>
    <property type="match status" value="1"/>
</dbReference>
<dbReference type="STRING" id="1032480.MLP_37130"/>
<sequence>MRAKDIMTTPAVCVRPSTPIAEVAAILAQRGFCAVPVIDDDDQLVGLVTETDLIRERFGLHPQPPTSGRDRPPKTMAAQVMTSPVEFVRPEATLSALAKCMISGRRRSMPVVEGSLVVGMVTRRDVVETMARSDDMILTGVRKGLERAGLRQRWLVRVQAGVVHLFGDSDLKHQQEATLVAESVPGVIRVTVTGPPRTGLMGPKPMSSAGRRPYAALRVAETHR</sequence>
<proteinExistence type="predicted"/>
<dbReference type="RefSeq" id="WP_013864576.1">
    <property type="nucleotide sequence ID" value="NC_015635.1"/>
</dbReference>
<dbReference type="EMBL" id="AP012204">
    <property type="protein sequence ID" value="BAK36727.1"/>
    <property type="molecule type" value="Genomic_DNA"/>
</dbReference>
<evidence type="ECO:0000313" key="5">
    <source>
        <dbReference type="Proteomes" id="UP000007947"/>
    </source>
</evidence>
<dbReference type="SMART" id="SM00116">
    <property type="entry name" value="CBS"/>
    <property type="match status" value="2"/>
</dbReference>
<keyword evidence="5" id="KW-1185">Reference proteome</keyword>
<dbReference type="HOGENOM" id="CLU_040681_1_0_11"/>
<dbReference type="KEGG" id="mph:MLP_37130"/>
<evidence type="ECO:0000256" key="1">
    <source>
        <dbReference type="ARBA" id="ARBA00023122"/>
    </source>
</evidence>
<dbReference type="PANTHER" id="PTHR43080:SF29">
    <property type="entry name" value="OS02G0818000 PROTEIN"/>
    <property type="match status" value="1"/>
</dbReference>
<gene>
    <name evidence="4" type="ordered locus">MLP_37130</name>
</gene>
<name>F5XP87_MICPN</name>
<feature type="domain" description="CBS" evidence="3">
    <location>
        <begin position="81"/>
        <end position="136"/>
    </location>
</feature>